<organism evidence="1 2">
    <name type="scientific">Baudoinia panamericana (strain UAMH 10762)</name>
    <name type="common">Angels' share fungus</name>
    <name type="synonym">Baudoinia compniacensis (strain UAMH 10762)</name>
    <dbReference type="NCBI Taxonomy" id="717646"/>
    <lineage>
        <taxon>Eukaryota</taxon>
        <taxon>Fungi</taxon>
        <taxon>Dikarya</taxon>
        <taxon>Ascomycota</taxon>
        <taxon>Pezizomycotina</taxon>
        <taxon>Dothideomycetes</taxon>
        <taxon>Dothideomycetidae</taxon>
        <taxon>Mycosphaerellales</taxon>
        <taxon>Teratosphaeriaceae</taxon>
        <taxon>Baudoinia</taxon>
    </lineage>
</organism>
<evidence type="ECO:0000313" key="2">
    <source>
        <dbReference type="Proteomes" id="UP000011761"/>
    </source>
</evidence>
<evidence type="ECO:0000313" key="1">
    <source>
        <dbReference type="EMBL" id="EMC99815.1"/>
    </source>
</evidence>
<dbReference type="RefSeq" id="XP_007673346.1">
    <property type="nucleotide sequence ID" value="XM_007675156.1"/>
</dbReference>
<keyword evidence="2" id="KW-1185">Reference proteome</keyword>
<reference evidence="1 2" key="1">
    <citation type="journal article" date="2012" name="PLoS Pathog.">
        <title>Diverse lifestyles and strategies of plant pathogenesis encoded in the genomes of eighteen Dothideomycetes fungi.</title>
        <authorList>
            <person name="Ohm R.A."/>
            <person name="Feau N."/>
            <person name="Henrissat B."/>
            <person name="Schoch C.L."/>
            <person name="Horwitz B.A."/>
            <person name="Barry K.W."/>
            <person name="Condon B.J."/>
            <person name="Copeland A.C."/>
            <person name="Dhillon B."/>
            <person name="Glaser F."/>
            <person name="Hesse C.N."/>
            <person name="Kosti I."/>
            <person name="LaButti K."/>
            <person name="Lindquist E.A."/>
            <person name="Lucas S."/>
            <person name="Salamov A.A."/>
            <person name="Bradshaw R.E."/>
            <person name="Ciuffetti L."/>
            <person name="Hamelin R.C."/>
            <person name="Kema G.H.J."/>
            <person name="Lawrence C."/>
            <person name="Scott J.A."/>
            <person name="Spatafora J.W."/>
            <person name="Turgeon B.G."/>
            <person name="de Wit P.J.G.M."/>
            <person name="Zhong S."/>
            <person name="Goodwin S.B."/>
            <person name="Grigoriev I.V."/>
        </authorList>
    </citation>
    <scope>NUCLEOTIDE SEQUENCE [LARGE SCALE GENOMIC DNA]</scope>
    <source>
        <strain evidence="1 2">UAMH 10762</strain>
    </source>
</reference>
<dbReference type="Proteomes" id="UP000011761">
    <property type="component" value="Unassembled WGS sequence"/>
</dbReference>
<dbReference type="GeneID" id="19112638"/>
<dbReference type="EMBL" id="KB445551">
    <property type="protein sequence ID" value="EMC99815.1"/>
    <property type="molecule type" value="Genomic_DNA"/>
</dbReference>
<gene>
    <name evidence="1" type="ORF">BAUCODRAFT_352069</name>
</gene>
<dbReference type="HOGENOM" id="CLU_1539741_0_0_1"/>
<accession>M2NKZ1</accession>
<dbReference type="KEGG" id="bcom:BAUCODRAFT_352069"/>
<proteinExistence type="predicted"/>
<protein>
    <submittedName>
        <fullName evidence="1">Uncharacterized protein</fullName>
    </submittedName>
</protein>
<dbReference type="AlphaFoldDB" id="M2NKZ1"/>
<sequence length="174" mass="18804">MALSWSDSMSSAAIIEPSAIGPNSACTRRGNEVLCAFLSGRCHQSNASRNLRCKPSATRAPPITLSNIPGLELAAMMYRNSIQSTKAVKLRVRRVCVASPQPAFTTAALPSGQRIVCGPLCFCTVSRVDLYYHCVLTSTYRPEICRQSVGMGFGGSHVNGAPSWHLMRDKVDAR</sequence>
<name>M2NKZ1_BAUPA</name>